<dbReference type="PANTHER" id="PTHR28657">
    <property type="entry name" value="INDOLEAMINE 2,3-DIOXYGENASE"/>
    <property type="match status" value="1"/>
</dbReference>
<sequence length="392" mass="43538">MTHLTLSDYDISAERGFLCRYDAPDVELHGKMAAVRNVAMALPKTLVTGRLRDLMLRDLPNNVEADDIADLTDEQARMAMVHYSFLIQAYVWGEADAPALLPRALAVPMHALAERLGQQPLLPYSGYVLDNWGLFDADRPIDLDNIFMIQPFLGGQDEAWFVLVHVAIEARAGKVLAAIPTILNAIATGDTDTVRVELEGMATHWAAINALFDRMPERCDPHTYFTRVRPYIHGWKDNPALPGGLIYEGVEAFGGKPQAFRGQTGSQSSIVPTMDALMQVGHADDPLKAYLDQLHIYRPPGHRKFIDDVRTQSSLRHFVEGAGDRDLTLAYNAIIQAVADFRSRHLQYAASYIQKQGKTSAGNDPDVGTGGTPFMKYLKKHRDETKARLIDA</sequence>
<dbReference type="InterPro" id="IPR037217">
    <property type="entry name" value="Trp/Indoleamine_2_3_dOase-like"/>
</dbReference>
<evidence type="ECO:0000313" key="4">
    <source>
        <dbReference type="Proteomes" id="UP001161391"/>
    </source>
</evidence>
<dbReference type="Gene3D" id="1.20.58.480">
    <property type="match status" value="1"/>
</dbReference>
<reference evidence="3" key="1">
    <citation type="journal article" date="2014" name="Int. J. Syst. Evol. Microbiol.">
        <title>Complete genome of a new Firmicutes species belonging to the dominant human colonic microbiota ('Ruminococcus bicirculans') reveals two chromosomes and a selective capacity to utilize plant glucans.</title>
        <authorList>
            <consortium name="NISC Comparative Sequencing Program"/>
            <person name="Wegmann U."/>
            <person name="Louis P."/>
            <person name="Goesmann A."/>
            <person name="Henrissat B."/>
            <person name="Duncan S.H."/>
            <person name="Flint H.J."/>
        </authorList>
    </citation>
    <scope>NUCLEOTIDE SEQUENCE</scope>
    <source>
        <strain evidence="3">NBRC 108219</strain>
    </source>
</reference>
<evidence type="ECO:0000256" key="1">
    <source>
        <dbReference type="ARBA" id="ARBA00022723"/>
    </source>
</evidence>
<dbReference type="InterPro" id="IPR000898">
    <property type="entry name" value="Indolamine_dOase"/>
</dbReference>
<protein>
    <recommendedName>
        <fullName evidence="5">Indoleamine 2,3-dioxygenase</fullName>
    </recommendedName>
</protein>
<gene>
    <name evidence="3" type="ORF">GCM10007853_19960</name>
</gene>
<reference evidence="3" key="2">
    <citation type="submission" date="2023-01" db="EMBL/GenBank/DDBJ databases">
        <title>Draft genome sequence of Algimonas ampicilliniresistens strain NBRC 108219.</title>
        <authorList>
            <person name="Sun Q."/>
            <person name="Mori K."/>
        </authorList>
    </citation>
    <scope>NUCLEOTIDE SEQUENCE</scope>
    <source>
        <strain evidence="3">NBRC 108219</strain>
    </source>
</reference>
<organism evidence="3 4">
    <name type="scientific">Algimonas ampicilliniresistens</name>
    <dbReference type="NCBI Taxonomy" id="1298735"/>
    <lineage>
        <taxon>Bacteria</taxon>
        <taxon>Pseudomonadati</taxon>
        <taxon>Pseudomonadota</taxon>
        <taxon>Alphaproteobacteria</taxon>
        <taxon>Maricaulales</taxon>
        <taxon>Robiginitomaculaceae</taxon>
        <taxon>Algimonas</taxon>
    </lineage>
</organism>
<evidence type="ECO:0000256" key="2">
    <source>
        <dbReference type="ARBA" id="ARBA00023004"/>
    </source>
</evidence>
<dbReference type="Pfam" id="PF01231">
    <property type="entry name" value="IDO"/>
    <property type="match status" value="1"/>
</dbReference>
<keyword evidence="2" id="KW-0408">Iron</keyword>
<proteinExistence type="predicted"/>
<dbReference type="PANTHER" id="PTHR28657:SF5">
    <property type="entry name" value="INDOLEAMINE 2,3-DIOXYGENASE"/>
    <property type="match status" value="1"/>
</dbReference>
<name>A0ABQ5VAU3_9PROT</name>
<evidence type="ECO:0008006" key="5">
    <source>
        <dbReference type="Google" id="ProtNLM"/>
    </source>
</evidence>
<dbReference type="SUPFAM" id="SSF140959">
    <property type="entry name" value="Indolic compounds 2,3-dioxygenase-like"/>
    <property type="match status" value="1"/>
</dbReference>
<keyword evidence="1" id="KW-0479">Metal-binding</keyword>
<dbReference type="EMBL" id="BSNK01000002">
    <property type="protein sequence ID" value="GLQ24122.1"/>
    <property type="molecule type" value="Genomic_DNA"/>
</dbReference>
<dbReference type="RefSeq" id="WP_284390235.1">
    <property type="nucleotide sequence ID" value="NZ_BSNK01000002.1"/>
</dbReference>
<keyword evidence="4" id="KW-1185">Reference proteome</keyword>
<accession>A0ABQ5VAU3</accession>
<evidence type="ECO:0000313" key="3">
    <source>
        <dbReference type="EMBL" id="GLQ24122.1"/>
    </source>
</evidence>
<dbReference type="Proteomes" id="UP001161391">
    <property type="component" value="Unassembled WGS sequence"/>
</dbReference>
<comment type="caution">
    <text evidence="3">The sequence shown here is derived from an EMBL/GenBank/DDBJ whole genome shotgun (WGS) entry which is preliminary data.</text>
</comment>